<dbReference type="STRING" id="437022.CC99x_00748"/>
<protein>
    <recommendedName>
        <fullName evidence="2">DUF1841 domain-containing protein</fullName>
    </recommendedName>
</protein>
<dbReference type="EMBL" id="LKHV01000003">
    <property type="protein sequence ID" value="KRG19226.1"/>
    <property type="molecule type" value="Genomic_DNA"/>
</dbReference>
<dbReference type="AlphaFoldDB" id="A0A0Q9YPK9"/>
<evidence type="ECO:0008006" key="2">
    <source>
        <dbReference type="Google" id="ProtNLM"/>
    </source>
</evidence>
<reference evidence="1" key="1">
    <citation type="submission" date="2015-09" db="EMBL/GenBank/DDBJ databases">
        <title>Draft Genome Sequences of Two Novel Amoeba-resistant Intranuclear Bacteria, Candidatus Berkiella cookevillensis and Candidatus Berkiella aquae.</title>
        <authorList>
            <person name="Mehari Y.T."/>
            <person name="Arivett B.A."/>
            <person name="Farone A.L."/>
            <person name="Gunderson J.H."/>
            <person name="Farone M.B."/>
        </authorList>
    </citation>
    <scope>NUCLEOTIDE SEQUENCE [LARGE SCALE GENOMIC DNA]</scope>
    <source>
        <strain evidence="1">CC99</strain>
    </source>
</reference>
<dbReference type="Pfam" id="PF08897">
    <property type="entry name" value="DUF1841"/>
    <property type="match status" value="1"/>
</dbReference>
<proteinExistence type="predicted"/>
<evidence type="ECO:0000313" key="1">
    <source>
        <dbReference type="EMBL" id="KRG19226.1"/>
    </source>
</evidence>
<accession>A0A0Q9YPK9</accession>
<sequence length="143" mass="16982">MENFNHQDTRKVFFEAWQKELHSQPVTPLEGIIVDVLKRHPEYQSIFSHQEAFENFQINLKNGGVNPFFHLSLHVAILEQVNANRPNGIKEIFVRLHNKYHDQTEVEHKMMEVLAQLLHDAAHKPEFLADDSEYLERLKRLFR</sequence>
<name>A0A0Q9YPK9_9GAMM</name>
<gene>
    <name evidence="1" type="ORF">CC99x_00748</name>
</gene>
<dbReference type="InterPro" id="IPR014993">
    <property type="entry name" value="DUF1841"/>
</dbReference>
<organism evidence="1">
    <name type="scientific">Candidatus Berkiella cookevillensis</name>
    <dbReference type="NCBI Taxonomy" id="437022"/>
    <lineage>
        <taxon>Bacteria</taxon>
        <taxon>Pseudomonadati</taxon>
        <taxon>Pseudomonadota</taxon>
        <taxon>Gammaproteobacteria</taxon>
        <taxon>Candidatus Berkiellales</taxon>
        <taxon>Candidatus Berkiellaceae</taxon>
        <taxon>Candidatus Berkiella</taxon>
    </lineage>
</organism>
<comment type="caution">
    <text evidence="1">The sequence shown here is derived from an EMBL/GenBank/DDBJ whole genome shotgun (WGS) entry which is preliminary data.</text>
</comment>